<dbReference type="Pfam" id="PF00420">
    <property type="entry name" value="Oxidored_q2"/>
    <property type="match status" value="1"/>
</dbReference>
<evidence type="ECO:0000256" key="1">
    <source>
        <dbReference type="ARBA" id="ARBA00004651"/>
    </source>
</evidence>
<protein>
    <submittedName>
        <fullName evidence="8">Cation:proton antiporter</fullName>
    </submittedName>
</protein>
<gene>
    <name evidence="8" type="ORF">FBR43_12770</name>
</gene>
<keyword evidence="9" id="KW-1185">Reference proteome</keyword>
<keyword evidence="6 7" id="KW-0472">Membrane</keyword>
<keyword evidence="4 7" id="KW-0812">Transmembrane</keyword>
<evidence type="ECO:0000313" key="9">
    <source>
        <dbReference type="Proteomes" id="UP000309138"/>
    </source>
</evidence>
<dbReference type="Proteomes" id="UP000309138">
    <property type="component" value="Unassembled WGS sequence"/>
</dbReference>
<dbReference type="GO" id="GO:0005886">
    <property type="term" value="C:plasma membrane"/>
    <property type="evidence" value="ECO:0007669"/>
    <property type="project" value="UniProtKB-SubCell"/>
</dbReference>
<comment type="subcellular location">
    <subcellularLocation>
        <location evidence="1">Cell membrane</location>
        <topology evidence="1">Multi-pass membrane protein</topology>
    </subcellularLocation>
</comment>
<name>A0A4U1L7R1_9SPHN</name>
<feature type="transmembrane region" description="Helical" evidence="7">
    <location>
        <begin position="31"/>
        <end position="49"/>
    </location>
</feature>
<evidence type="ECO:0000256" key="6">
    <source>
        <dbReference type="ARBA" id="ARBA00023136"/>
    </source>
</evidence>
<proteinExistence type="inferred from homology"/>
<accession>A0A4U1L7R1</accession>
<evidence type="ECO:0000256" key="2">
    <source>
        <dbReference type="ARBA" id="ARBA00010388"/>
    </source>
</evidence>
<evidence type="ECO:0000256" key="3">
    <source>
        <dbReference type="ARBA" id="ARBA00022475"/>
    </source>
</evidence>
<comment type="similarity">
    <text evidence="2">Belongs to the CPA3 antiporters (TC 2.A.63) subunit C family.</text>
</comment>
<dbReference type="InterPro" id="IPR050601">
    <property type="entry name" value="CPA3_antiporter_subunitC"/>
</dbReference>
<dbReference type="PANTHER" id="PTHR34583:SF2">
    <property type="entry name" value="ANTIPORTER SUBUNIT MNHC2-RELATED"/>
    <property type="match status" value="1"/>
</dbReference>
<evidence type="ECO:0000256" key="7">
    <source>
        <dbReference type="SAM" id="Phobius"/>
    </source>
</evidence>
<sequence>MLYALTGAGIIGCAIFMILSRNLVRMLLGLSLLATGTNLLLFLAGRIGSEQPPIIRDGAKALGVSADPVAQALILTAIVIGFALTVMLGVLVLRAWRSGGTVDAREVDAAEMVGPAQERDDLHG</sequence>
<keyword evidence="3" id="KW-1003">Cell membrane</keyword>
<feature type="transmembrane region" description="Helical" evidence="7">
    <location>
        <begin position="6"/>
        <end position="24"/>
    </location>
</feature>
<reference evidence="8 9" key="1">
    <citation type="submission" date="2019-04" db="EMBL/GenBank/DDBJ databases">
        <authorList>
            <person name="Yang Y."/>
            <person name="Wei D."/>
        </authorList>
    </citation>
    <scope>NUCLEOTIDE SEQUENCE [LARGE SCALE GENOMIC DNA]</scope>
    <source>
        <strain evidence="8 9">L-1-4w-11</strain>
    </source>
</reference>
<dbReference type="AlphaFoldDB" id="A0A4U1L7R1"/>
<dbReference type="PANTHER" id="PTHR34583">
    <property type="entry name" value="ANTIPORTER SUBUNIT MNHC2-RELATED"/>
    <property type="match status" value="1"/>
</dbReference>
<evidence type="ECO:0000256" key="5">
    <source>
        <dbReference type="ARBA" id="ARBA00022989"/>
    </source>
</evidence>
<evidence type="ECO:0000313" key="8">
    <source>
        <dbReference type="EMBL" id="TKD52286.1"/>
    </source>
</evidence>
<keyword evidence="5 7" id="KW-1133">Transmembrane helix</keyword>
<comment type="caution">
    <text evidence="8">The sequence shown here is derived from an EMBL/GenBank/DDBJ whole genome shotgun (WGS) entry which is preliminary data.</text>
</comment>
<dbReference type="Gene3D" id="1.10.287.3510">
    <property type="match status" value="1"/>
</dbReference>
<dbReference type="OrthoDB" id="9799219at2"/>
<evidence type="ECO:0000256" key="4">
    <source>
        <dbReference type="ARBA" id="ARBA00022692"/>
    </source>
</evidence>
<feature type="transmembrane region" description="Helical" evidence="7">
    <location>
        <begin position="69"/>
        <end position="93"/>
    </location>
</feature>
<dbReference type="InterPro" id="IPR039428">
    <property type="entry name" value="NUOK/Mnh_C1-like"/>
</dbReference>
<dbReference type="EMBL" id="SWKR01000002">
    <property type="protein sequence ID" value="TKD52286.1"/>
    <property type="molecule type" value="Genomic_DNA"/>
</dbReference>
<organism evidence="8 9">
    <name type="scientific">Sphingomonas baiyangensis</name>
    <dbReference type="NCBI Taxonomy" id="2572576"/>
    <lineage>
        <taxon>Bacteria</taxon>
        <taxon>Pseudomonadati</taxon>
        <taxon>Pseudomonadota</taxon>
        <taxon>Alphaproteobacteria</taxon>
        <taxon>Sphingomonadales</taxon>
        <taxon>Sphingomonadaceae</taxon>
        <taxon>Sphingomonas</taxon>
    </lineage>
</organism>